<gene>
    <name evidence="3" type="ORF">DSM101010T_15800</name>
</gene>
<dbReference type="InterPro" id="IPR028098">
    <property type="entry name" value="Glyco_trans_4-like_N"/>
</dbReference>
<dbReference type="Proteomes" id="UP000503840">
    <property type="component" value="Unassembled WGS sequence"/>
</dbReference>
<dbReference type="PANTHER" id="PTHR45947:SF3">
    <property type="entry name" value="SULFOQUINOVOSYL TRANSFERASE SQD2"/>
    <property type="match status" value="1"/>
</dbReference>
<accession>A0A7J0BJ93</accession>
<keyword evidence="3" id="KW-0808">Transferase</keyword>
<dbReference type="InterPro" id="IPR001296">
    <property type="entry name" value="Glyco_trans_1"/>
</dbReference>
<evidence type="ECO:0000259" key="1">
    <source>
        <dbReference type="Pfam" id="PF00534"/>
    </source>
</evidence>
<keyword evidence="4" id="KW-1185">Reference proteome</keyword>
<dbReference type="Pfam" id="PF00534">
    <property type="entry name" value="Glycos_transf_1"/>
    <property type="match status" value="1"/>
</dbReference>
<dbReference type="AlphaFoldDB" id="A0A7J0BJ93"/>
<feature type="domain" description="Glycosyltransferase subfamily 4-like N-terminal" evidence="2">
    <location>
        <begin position="24"/>
        <end position="191"/>
    </location>
</feature>
<dbReference type="GO" id="GO:0016757">
    <property type="term" value="F:glycosyltransferase activity"/>
    <property type="evidence" value="ECO:0007669"/>
    <property type="project" value="InterPro"/>
</dbReference>
<dbReference type="InterPro" id="IPR050194">
    <property type="entry name" value="Glycosyltransferase_grp1"/>
</dbReference>
<dbReference type="Gene3D" id="3.40.50.2000">
    <property type="entry name" value="Glycogen Phosphorylase B"/>
    <property type="match status" value="2"/>
</dbReference>
<dbReference type="Pfam" id="PF13439">
    <property type="entry name" value="Glyco_transf_4"/>
    <property type="match status" value="1"/>
</dbReference>
<evidence type="ECO:0000259" key="2">
    <source>
        <dbReference type="Pfam" id="PF13439"/>
    </source>
</evidence>
<organism evidence="3 4">
    <name type="scientific">Desulfovibrio subterraneus</name>
    <dbReference type="NCBI Taxonomy" id="2718620"/>
    <lineage>
        <taxon>Bacteria</taxon>
        <taxon>Pseudomonadati</taxon>
        <taxon>Thermodesulfobacteriota</taxon>
        <taxon>Desulfovibrionia</taxon>
        <taxon>Desulfovibrionales</taxon>
        <taxon>Desulfovibrionaceae</taxon>
        <taxon>Desulfovibrio</taxon>
    </lineage>
</organism>
<comment type="caution">
    <text evidence="3">The sequence shown here is derived from an EMBL/GenBank/DDBJ whole genome shotgun (WGS) entry which is preliminary data.</text>
</comment>
<dbReference type="SUPFAM" id="SSF53756">
    <property type="entry name" value="UDP-Glycosyltransferase/glycogen phosphorylase"/>
    <property type="match status" value="1"/>
</dbReference>
<proteinExistence type="predicted"/>
<dbReference type="EMBL" id="BLVO01000013">
    <property type="protein sequence ID" value="GFM33215.1"/>
    <property type="molecule type" value="Genomic_DNA"/>
</dbReference>
<evidence type="ECO:0000313" key="3">
    <source>
        <dbReference type="EMBL" id="GFM33215.1"/>
    </source>
</evidence>
<sequence length="385" mass="42936">MTTPHHNEHVMIYHHRTQGVDAQGIHIHEMNKAFKKLGYIVHKVSIYDDEAVGSESRSGLLSRIVATLPGPVYELLELGYNIPGTLRLYLAVRKLRPRFIYERYSLYNLAGAFVSRLTGIPLILEVNSPLAYEKAKYGTLYCKRLAQRCETFAVNSAHSTIAVSEVLRGMLVAEGGNADRITVMHNGVNPEEYQTNSHPTESVTQNRITLGFVGWFRDWHGLSEMLITLDELGAFHGNVHLQLIGDGPLRPRLEALIAERGLSEHVTITGALSRCDLLRTLPELDIALQPAATSYASPMKLFEYMAAGKAIVAPAQANIREILRDGENGLLFTPGDWRHMVSRVMELIAEPAKIRRIGDAASKDIEQNDRTWLGNAKRVVALLNK</sequence>
<dbReference type="RefSeq" id="WP_174404892.1">
    <property type="nucleotide sequence ID" value="NZ_BLVO01000013.1"/>
</dbReference>
<feature type="domain" description="Glycosyl transferase family 1" evidence="1">
    <location>
        <begin position="204"/>
        <end position="363"/>
    </location>
</feature>
<evidence type="ECO:0000313" key="4">
    <source>
        <dbReference type="Proteomes" id="UP000503840"/>
    </source>
</evidence>
<name>A0A7J0BJ93_9BACT</name>
<dbReference type="PANTHER" id="PTHR45947">
    <property type="entry name" value="SULFOQUINOVOSYL TRANSFERASE SQD2"/>
    <property type="match status" value="1"/>
</dbReference>
<protein>
    <submittedName>
        <fullName evidence="3">Glycosyl transferase family 1</fullName>
    </submittedName>
</protein>
<reference evidence="3 4" key="1">
    <citation type="submission" date="2020-05" db="EMBL/GenBank/DDBJ databases">
        <title>Draft genome sequence of Desulfovibrio sp. strain HN2T.</title>
        <authorList>
            <person name="Ueno A."/>
            <person name="Tamazawa S."/>
            <person name="Tamamura S."/>
            <person name="Murakami T."/>
            <person name="Kiyama T."/>
            <person name="Inomata H."/>
            <person name="Amano Y."/>
            <person name="Miyakawa K."/>
            <person name="Tamaki H."/>
            <person name="Naganuma T."/>
            <person name="Kaneko K."/>
        </authorList>
    </citation>
    <scope>NUCLEOTIDE SEQUENCE [LARGE SCALE GENOMIC DNA]</scope>
    <source>
        <strain evidence="3 4">HN2</strain>
    </source>
</reference>
<dbReference type="CDD" id="cd03801">
    <property type="entry name" value="GT4_PimA-like"/>
    <property type="match status" value="1"/>
</dbReference>